<feature type="compositionally biased region" description="Low complexity" evidence="1">
    <location>
        <begin position="120"/>
        <end position="134"/>
    </location>
</feature>
<protein>
    <submittedName>
        <fullName evidence="2">Uncharacterized protein</fullName>
    </submittedName>
</protein>
<feature type="region of interest" description="Disordered" evidence="1">
    <location>
        <begin position="1"/>
        <end position="257"/>
    </location>
</feature>
<feature type="compositionally biased region" description="Acidic residues" evidence="1">
    <location>
        <begin position="231"/>
        <end position="254"/>
    </location>
</feature>
<dbReference type="EMBL" id="CAJPEX010000008">
    <property type="protein sequence ID" value="CAG0912329.1"/>
    <property type="molecule type" value="Genomic_DNA"/>
</dbReference>
<evidence type="ECO:0000313" key="2">
    <source>
        <dbReference type="EMBL" id="CAD7272177.1"/>
    </source>
</evidence>
<feature type="compositionally biased region" description="Polar residues" evidence="1">
    <location>
        <begin position="1"/>
        <end position="18"/>
    </location>
</feature>
<feature type="compositionally biased region" description="Basic and acidic residues" evidence="1">
    <location>
        <begin position="183"/>
        <end position="192"/>
    </location>
</feature>
<gene>
    <name evidence="2" type="ORF">NMOB1V02_LOCUS122</name>
</gene>
<sequence length="291" mass="32562">MSNVNNLWRRNIDRTPTQEGLIGVEREGSGSDREGSSVPNIRMPLTPNPSTRCSSGIRPVIPPLTPRGSRADKDHMMVQMRLEEMTTEDRSSCSEDNDDDDVTVRFNGVRLPARESQKCGSSTSTRDSGVSSASCRERMRGPDTPHHSSLRSVHSKDETKYHDARSKHEPPERKKSVTFRAANVHDSRRMSSTEKLLPLEDPDDRLQRQKMRLHDAAQLPTRLQHVSLESSSEDEEYEVQSDDEEEDDEDEEDDRYLNKSCVTGDVAGKCSVGCGLVACFPPSHVNLASTP</sequence>
<accession>A0A7R9BD60</accession>
<name>A0A7R9BD60_9CRUS</name>
<organism evidence="2">
    <name type="scientific">Notodromas monacha</name>
    <dbReference type="NCBI Taxonomy" id="399045"/>
    <lineage>
        <taxon>Eukaryota</taxon>
        <taxon>Metazoa</taxon>
        <taxon>Ecdysozoa</taxon>
        <taxon>Arthropoda</taxon>
        <taxon>Crustacea</taxon>
        <taxon>Oligostraca</taxon>
        <taxon>Ostracoda</taxon>
        <taxon>Podocopa</taxon>
        <taxon>Podocopida</taxon>
        <taxon>Cypridocopina</taxon>
        <taxon>Cypridoidea</taxon>
        <taxon>Cyprididae</taxon>
        <taxon>Notodromas</taxon>
    </lineage>
</organism>
<dbReference type="Proteomes" id="UP000678499">
    <property type="component" value="Unassembled WGS sequence"/>
</dbReference>
<dbReference type="AlphaFoldDB" id="A0A7R9BD60"/>
<feature type="compositionally biased region" description="Basic and acidic residues" evidence="1">
    <location>
        <begin position="135"/>
        <end position="146"/>
    </location>
</feature>
<feature type="compositionally biased region" description="Basic and acidic residues" evidence="1">
    <location>
        <begin position="204"/>
        <end position="215"/>
    </location>
</feature>
<feature type="compositionally biased region" description="Basic and acidic residues" evidence="1">
    <location>
        <begin position="154"/>
        <end position="175"/>
    </location>
</feature>
<feature type="compositionally biased region" description="Basic and acidic residues" evidence="1">
    <location>
        <begin position="24"/>
        <end position="35"/>
    </location>
</feature>
<dbReference type="EMBL" id="OA882045">
    <property type="protein sequence ID" value="CAD7272177.1"/>
    <property type="molecule type" value="Genomic_DNA"/>
</dbReference>
<proteinExistence type="predicted"/>
<reference evidence="2" key="1">
    <citation type="submission" date="2020-11" db="EMBL/GenBank/DDBJ databases">
        <authorList>
            <person name="Tran Van P."/>
        </authorList>
    </citation>
    <scope>NUCLEOTIDE SEQUENCE</scope>
</reference>
<feature type="compositionally biased region" description="Basic and acidic residues" evidence="1">
    <location>
        <begin position="69"/>
        <end position="93"/>
    </location>
</feature>
<evidence type="ECO:0000256" key="1">
    <source>
        <dbReference type="SAM" id="MobiDB-lite"/>
    </source>
</evidence>
<keyword evidence="3" id="KW-1185">Reference proteome</keyword>
<evidence type="ECO:0000313" key="3">
    <source>
        <dbReference type="Proteomes" id="UP000678499"/>
    </source>
</evidence>